<dbReference type="GO" id="GO:0000981">
    <property type="term" value="F:DNA-binding transcription factor activity, RNA polymerase II-specific"/>
    <property type="evidence" value="ECO:0007669"/>
    <property type="project" value="InterPro"/>
</dbReference>
<keyword evidence="3" id="KW-0862">Zinc</keyword>
<dbReference type="OrthoDB" id="2341546at2759"/>
<dbReference type="GO" id="GO:0000976">
    <property type="term" value="F:transcription cis-regulatory region binding"/>
    <property type="evidence" value="ECO:0007669"/>
    <property type="project" value="TreeGrafter"/>
</dbReference>
<evidence type="ECO:0000259" key="9">
    <source>
        <dbReference type="PROSITE" id="PS50048"/>
    </source>
</evidence>
<keyword evidence="2" id="KW-0479">Metal-binding</keyword>
<dbReference type="GO" id="GO:0001216">
    <property type="term" value="F:DNA-binding transcription activator activity"/>
    <property type="evidence" value="ECO:0007669"/>
    <property type="project" value="UniProtKB-ARBA"/>
</dbReference>
<evidence type="ECO:0000256" key="4">
    <source>
        <dbReference type="ARBA" id="ARBA00023015"/>
    </source>
</evidence>
<name>A0A0D2DC04_9EURO</name>
<evidence type="ECO:0000256" key="5">
    <source>
        <dbReference type="ARBA" id="ARBA00023125"/>
    </source>
</evidence>
<dbReference type="GO" id="GO:0008270">
    <property type="term" value="F:zinc ion binding"/>
    <property type="evidence" value="ECO:0007669"/>
    <property type="project" value="InterPro"/>
</dbReference>
<dbReference type="AlphaFoldDB" id="A0A0D2DC04"/>
<dbReference type="Proteomes" id="UP000053342">
    <property type="component" value="Unassembled WGS sequence"/>
</dbReference>
<dbReference type="InterPro" id="IPR007219">
    <property type="entry name" value="XnlR_reg_dom"/>
</dbReference>
<feature type="region of interest" description="Disordered" evidence="8">
    <location>
        <begin position="125"/>
        <end position="179"/>
    </location>
</feature>
<proteinExistence type="predicted"/>
<keyword evidence="7" id="KW-0539">Nucleus</keyword>
<feature type="region of interest" description="Disordered" evidence="8">
    <location>
        <begin position="244"/>
        <end position="273"/>
    </location>
</feature>
<dbReference type="VEuPathDB" id="FungiDB:PV06_07805"/>
<dbReference type="Pfam" id="PF04082">
    <property type="entry name" value="Fungal_trans"/>
    <property type="match status" value="1"/>
</dbReference>
<dbReference type="RefSeq" id="XP_016260839.1">
    <property type="nucleotide sequence ID" value="XM_016409085.1"/>
</dbReference>
<feature type="compositionally biased region" description="Polar residues" evidence="8">
    <location>
        <begin position="246"/>
        <end position="264"/>
    </location>
</feature>
<evidence type="ECO:0000256" key="6">
    <source>
        <dbReference type="ARBA" id="ARBA00023163"/>
    </source>
</evidence>
<feature type="domain" description="Zn(2)-C6 fungal-type" evidence="9">
    <location>
        <begin position="184"/>
        <end position="217"/>
    </location>
</feature>
<gene>
    <name evidence="10" type="ORF">PV06_07805</name>
</gene>
<dbReference type="GeneID" id="27359879"/>
<dbReference type="SMART" id="SM00906">
    <property type="entry name" value="Fungal_trans"/>
    <property type="match status" value="1"/>
</dbReference>
<dbReference type="InterPro" id="IPR051089">
    <property type="entry name" value="prtT"/>
</dbReference>
<comment type="subcellular location">
    <subcellularLocation>
        <location evidence="1">Nucleus</location>
    </subcellularLocation>
</comment>
<keyword evidence="4" id="KW-0805">Transcription regulation</keyword>
<dbReference type="Gene3D" id="4.10.240.10">
    <property type="entry name" value="Zn(2)-C6 fungal-type DNA-binding domain"/>
    <property type="match status" value="1"/>
</dbReference>
<keyword evidence="6" id="KW-0804">Transcription</keyword>
<reference evidence="10 11" key="1">
    <citation type="submission" date="2015-01" db="EMBL/GenBank/DDBJ databases">
        <title>The Genome Sequence of Exophiala oligosperma CBS72588.</title>
        <authorList>
            <consortium name="The Broad Institute Genomics Platform"/>
            <person name="Cuomo C."/>
            <person name="de Hoog S."/>
            <person name="Gorbushina A."/>
            <person name="Stielow B."/>
            <person name="Teixiera M."/>
            <person name="Abouelleil A."/>
            <person name="Chapman S.B."/>
            <person name="Priest M."/>
            <person name="Young S.K."/>
            <person name="Wortman J."/>
            <person name="Nusbaum C."/>
            <person name="Birren B."/>
        </authorList>
    </citation>
    <scope>NUCLEOTIDE SEQUENCE [LARGE SCALE GENOMIC DNA]</scope>
    <source>
        <strain evidence="10 11">CBS 72588</strain>
    </source>
</reference>
<evidence type="ECO:0000256" key="8">
    <source>
        <dbReference type="SAM" id="MobiDB-lite"/>
    </source>
</evidence>
<dbReference type="PROSITE" id="PS00463">
    <property type="entry name" value="ZN2_CY6_FUNGAL_1"/>
    <property type="match status" value="1"/>
</dbReference>
<dbReference type="SMART" id="SM00066">
    <property type="entry name" value="GAL4"/>
    <property type="match status" value="1"/>
</dbReference>
<dbReference type="GO" id="GO:0005634">
    <property type="term" value="C:nucleus"/>
    <property type="evidence" value="ECO:0007669"/>
    <property type="project" value="UniProtKB-SubCell"/>
</dbReference>
<evidence type="ECO:0000313" key="10">
    <source>
        <dbReference type="EMBL" id="KIW40623.1"/>
    </source>
</evidence>
<keyword evidence="11" id="KW-1185">Reference proteome</keyword>
<dbReference type="CDD" id="cd12148">
    <property type="entry name" value="fungal_TF_MHR"/>
    <property type="match status" value="1"/>
</dbReference>
<dbReference type="EMBL" id="KN847338">
    <property type="protein sequence ID" value="KIW40623.1"/>
    <property type="molecule type" value="Genomic_DNA"/>
</dbReference>
<dbReference type="GO" id="GO:0006351">
    <property type="term" value="P:DNA-templated transcription"/>
    <property type="evidence" value="ECO:0007669"/>
    <property type="project" value="InterPro"/>
</dbReference>
<accession>A0A0D2DC04</accession>
<dbReference type="PANTHER" id="PTHR31845:SF21">
    <property type="entry name" value="REGULATORY PROTEIN LEU3"/>
    <property type="match status" value="1"/>
</dbReference>
<evidence type="ECO:0000256" key="1">
    <source>
        <dbReference type="ARBA" id="ARBA00004123"/>
    </source>
</evidence>
<dbReference type="FunFam" id="4.10.240.10:FF:000003">
    <property type="entry name" value="C6 transcription factor (Leu3)"/>
    <property type="match status" value="1"/>
</dbReference>
<dbReference type="SUPFAM" id="SSF57701">
    <property type="entry name" value="Zn2/Cys6 DNA-binding domain"/>
    <property type="match status" value="1"/>
</dbReference>
<evidence type="ECO:0000256" key="2">
    <source>
        <dbReference type="ARBA" id="ARBA00022723"/>
    </source>
</evidence>
<keyword evidence="5" id="KW-0238">DNA-binding</keyword>
<evidence type="ECO:0000256" key="3">
    <source>
        <dbReference type="ARBA" id="ARBA00022833"/>
    </source>
</evidence>
<sequence length="846" mass="94266">MKSLQGSSELLFALSGSHELLTTSIPEYVCWIRSIRRCDPCRYKNPRLCPSITGVPCCHPLVLLRLIIFILSDQKTMDLAPFSAMDDFAYSGFATATISDQPISASNWMSDPRLEIRDTQYKLASQSIDGDGPGTGLTSPTQSHKRNASVAGFDSSPASASFGSPDLNDEHGRGDGKRRPIKRACNECRQQKLRCDVTQEPFQTCSRCKRLNLECKIEDNFKRVGKRSRNAEMEREIVELRKQVAAQKSGTASKSNGGAQNGHTGPNLAPTALGGFTQDAAAAGLLDLREGKSPGRSIFKRLEDVTLTQDRVQELFQRFFTFQHPFLPFLNPDRTPEEYHTRSPLLFWTILAVGARHYTPEPELFNALSGPLTRLMWSTIAEVPQNYHIVKALILLCAWPLPTSSTSTDPTFMICGLMMQIALQIGLHRPSHAQDFSKFRVELREVELQDRIVVWSVCNIVAQRICTAYGQPPLTIYDWALGPKPIDTNPNYELPAPIYNRLLIEKFVDKVSRTLYMNAHDPVGLASDAERPTYVSFLAHDFEELEDKLRHDTSPITKLYLKAAALHMRLSAFFSPPSLPSYRADMFKLYQSTTEFLEVCLGLENSMSINLPSNYSHGLSLAHATNYIFHMMLAAGFSLLKLMHNFLGEHDMDVQGASELLSRTVWALRSMSVVENDLAERLAEVLAQVWKSGRVRAQPDLNKIGEGEVDDSLQLKVKCRMSVSLVFDSVWRWRRNFHFGGGKPSDVRQHDAKLQQADSIVIPSSTNVDAAANNTAAVNDPMLSASAIVPGMAGMATGMVDSNNSYSMDYSQASYDVFDPLNWMLDGIVDFPYNFNSSGIDTMGGI</sequence>
<dbReference type="InterPro" id="IPR001138">
    <property type="entry name" value="Zn2Cys6_DnaBD"/>
</dbReference>
<dbReference type="HOGENOM" id="CLU_011455_1_1_1"/>
<dbReference type="PROSITE" id="PS50048">
    <property type="entry name" value="ZN2_CY6_FUNGAL_2"/>
    <property type="match status" value="1"/>
</dbReference>
<evidence type="ECO:0000256" key="7">
    <source>
        <dbReference type="ARBA" id="ARBA00023242"/>
    </source>
</evidence>
<evidence type="ECO:0000313" key="11">
    <source>
        <dbReference type="Proteomes" id="UP000053342"/>
    </source>
</evidence>
<dbReference type="InterPro" id="IPR036864">
    <property type="entry name" value="Zn2-C6_fun-type_DNA-bd_sf"/>
</dbReference>
<protein>
    <recommendedName>
        <fullName evidence="9">Zn(2)-C6 fungal-type domain-containing protein</fullName>
    </recommendedName>
</protein>
<dbReference type="CDD" id="cd00067">
    <property type="entry name" value="GAL4"/>
    <property type="match status" value="1"/>
</dbReference>
<dbReference type="PANTHER" id="PTHR31845">
    <property type="entry name" value="FINGER DOMAIN PROTEIN, PUTATIVE-RELATED"/>
    <property type="match status" value="1"/>
</dbReference>
<feature type="compositionally biased region" description="Basic and acidic residues" evidence="8">
    <location>
        <begin position="168"/>
        <end position="179"/>
    </location>
</feature>
<dbReference type="Pfam" id="PF00172">
    <property type="entry name" value="Zn_clus"/>
    <property type="match status" value="1"/>
</dbReference>
<dbReference type="STRING" id="215243.A0A0D2DC04"/>
<organism evidence="10 11">
    <name type="scientific">Exophiala oligosperma</name>
    <dbReference type="NCBI Taxonomy" id="215243"/>
    <lineage>
        <taxon>Eukaryota</taxon>
        <taxon>Fungi</taxon>
        <taxon>Dikarya</taxon>
        <taxon>Ascomycota</taxon>
        <taxon>Pezizomycotina</taxon>
        <taxon>Eurotiomycetes</taxon>
        <taxon>Chaetothyriomycetidae</taxon>
        <taxon>Chaetothyriales</taxon>
        <taxon>Herpotrichiellaceae</taxon>
        <taxon>Exophiala</taxon>
    </lineage>
</organism>